<evidence type="ECO:0000259" key="11">
    <source>
        <dbReference type="Pfam" id="PF05547"/>
    </source>
</evidence>
<evidence type="ECO:0000256" key="7">
    <source>
        <dbReference type="ARBA" id="ARBA00022801"/>
    </source>
</evidence>
<keyword evidence="8" id="KW-0862">Zinc</keyword>
<dbReference type="GO" id="GO:0005576">
    <property type="term" value="C:extracellular region"/>
    <property type="evidence" value="ECO:0007669"/>
    <property type="project" value="UniProtKB-SubCell"/>
</dbReference>
<sequence>MKKSKKLLSVLFSSSLVLSTFVAAPATGLAKPKEDKHDLHVDLSTVNLERLIKGLMEQGIIDEDADQEEIDEALFEYLEDKKVPHGIDESSSYGKEASRGQQAVLAEAVQKVAEMEDGDELRSSKRLHTDNIVVALVEYPDREHNQLPKVSDSLWTEDFNEKHYKEMLFDQKGYETPEGIGMTTMAKYFYLQSGRTWTVDGVVTPWQMAENGYKYYGENSKTGDDSNPRDLVIETLAAVGESIAGKEELYDQRDPYDIDGDGDLMEPDGNLDNLMLVHAGIGEETGEDPDAIWSHRWTLKKPVDIPGTSLKAFDYMIQPEDGAPGVFTHEYGHNLGLPDLYDTTRAGKDSPVGAWSLMSSGSHTGKVFQTEPTGLDPWSKMVLQQMYGGNWISPTVLDYKDLEKRKKTVPLIDASSTEKNGKVIKLNMPKVEKKPPVEPKDGGYAYFSDEGNKLDTKMTSDVIDLTGVSSATMRFDSWRSIEEGYDYVYVNVIDADTGEKKEVQKFDDVTNGWDKEEISLNEFVGKKVQVEFNYVTDVAYVLDGFYLDNFEVEADGQVIFADDAEGEKKFKLDGFVHFDGKGKLYDAYYLVELRSHEGIDAGLKYFRRNDSFFTYDPGMVIWYFDGRFERTRDNNTSQHPGYGLLGVVDAHQEVRYWNNDEGNKNAIADSRYQVNDAAFSPNKTSGMDLDYIYGTMKYDPLKGVKEFDDSDDYSMPEVPEVGKILPQIGLQIKLKKVDQKFTDASVEFSIDKH</sequence>
<dbReference type="GO" id="GO:0008237">
    <property type="term" value="F:metallopeptidase activity"/>
    <property type="evidence" value="ECO:0007669"/>
    <property type="project" value="UniProtKB-KW"/>
</dbReference>
<dbReference type="Proteomes" id="UP000197781">
    <property type="component" value="Chromosome"/>
</dbReference>
<reference evidence="13 14" key="1">
    <citation type="submission" date="2016-11" db="EMBL/GenBank/DDBJ databases">
        <authorList>
            <person name="Jaros S."/>
            <person name="Januszkiewicz K."/>
            <person name="Wedrychowicz H."/>
        </authorList>
    </citation>
    <scope>NUCLEOTIDE SEQUENCE [LARGE SCALE GENOMIC DNA]</scope>
    <source>
        <strain evidence="13 14">NF2</strain>
    </source>
</reference>
<evidence type="ECO:0000256" key="6">
    <source>
        <dbReference type="ARBA" id="ARBA00022729"/>
    </source>
</evidence>
<dbReference type="Pfam" id="PF20774">
    <property type="entry name" value="InhA-like_VEG"/>
    <property type="match status" value="1"/>
</dbReference>
<evidence type="ECO:0000256" key="1">
    <source>
        <dbReference type="ARBA" id="ARBA00001947"/>
    </source>
</evidence>
<feature type="chain" id="PRO_5013166181" evidence="10">
    <location>
        <begin position="24"/>
        <end position="753"/>
    </location>
</feature>
<dbReference type="Pfam" id="PF20773">
    <property type="entry name" value="InhA-like_MAM"/>
    <property type="match status" value="1"/>
</dbReference>
<evidence type="ECO:0000256" key="8">
    <source>
        <dbReference type="ARBA" id="ARBA00022833"/>
    </source>
</evidence>
<feature type="domain" description="Peptidase M6-like" evidence="11">
    <location>
        <begin position="126"/>
        <end position="392"/>
    </location>
</feature>
<evidence type="ECO:0000256" key="2">
    <source>
        <dbReference type="ARBA" id="ARBA00004613"/>
    </source>
</evidence>
<feature type="domain" description="Immune inhibitor A-like metallopeptidase VEG" evidence="12">
    <location>
        <begin position="583"/>
        <end position="734"/>
    </location>
</feature>
<dbReference type="AlphaFoldDB" id="A0A220MCK2"/>
<dbReference type="GO" id="GO:0006508">
    <property type="term" value="P:proteolysis"/>
    <property type="evidence" value="ECO:0007669"/>
    <property type="project" value="UniProtKB-KW"/>
</dbReference>
<dbReference type="SUPFAM" id="SSF55486">
    <property type="entry name" value="Metalloproteases ('zincins'), catalytic domain"/>
    <property type="match status" value="1"/>
</dbReference>
<gene>
    <name evidence="13" type="ORF">BP422_03820</name>
</gene>
<evidence type="ECO:0000256" key="4">
    <source>
        <dbReference type="ARBA" id="ARBA00022670"/>
    </source>
</evidence>
<dbReference type="InterPro" id="IPR012300">
    <property type="entry name" value="Pept_M6_InhA"/>
</dbReference>
<keyword evidence="9" id="KW-0482">Metalloprotease</keyword>
<evidence type="ECO:0000256" key="3">
    <source>
        <dbReference type="ARBA" id="ARBA00022525"/>
    </source>
</evidence>
<feature type="signal peptide" evidence="10">
    <location>
        <begin position="1"/>
        <end position="23"/>
    </location>
</feature>
<name>A0A220MCK2_9BACL</name>
<proteinExistence type="predicted"/>
<evidence type="ECO:0000256" key="9">
    <source>
        <dbReference type="ARBA" id="ARBA00023049"/>
    </source>
</evidence>
<evidence type="ECO:0000256" key="10">
    <source>
        <dbReference type="SAM" id="SignalP"/>
    </source>
</evidence>
<dbReference type="PIRSF" id="PIRSF007519">
    <property type="entry name" value="Protease_InhA"/>
    <property type="match status" value="1"/>
</dbReference>
<dbReference type="GO" id="GO:0046872">
    <property type="term" value="F:metal ion binding"/>
    <property type="evidence" value="ECO:0007669"/>
    <property type="project" value="UniProtKB-KW"/>
</dbReference>
<accession>A0A220MCK2</accession>
<dbReference type="EMBL" id="CP018145">
    <property type="protein sequence ID" value="ASJ52755.1"/>
    <property type="molecule type" value="Genomic_DNA"/>
</dbReference>
<evidence type="ECO:0000313" key="13">
    <source>
        <dbReference type="EMBL" id="ASJ52755.1"/>
    </source>
</evidence>
<dbReference type="KEGG" id="bfm:BP422_03820"/>
<dbReference type="PANTHER" id="PTHR13062:SF12">
    <property type="entry name" value="ALPHA-2-MACROGLOBULIN DOMAIN-CONTAINING PROTEIN"/>
    <property type="match status" value="1"/>
</dbReference>
<evidence type="ECO:0000313" key="14">
    <source>
        <dbReference type="Proteomes" id="UP000197781"/>
    </source>
</evidence>
<protein>
    <submittedName>
        <fullName evidence="13">Peptidase M6</fullName>
    </submittedName>
</protein>
<evidence type="ECO:0000259" key="12">
    <source>
        <dbReference type="Pfam" id="PF20774"/>
    </source>
</evidence>
<dbReference type="PANTHER" id="PTHR13062">
    <property type="entry name" value="COLLAGENASE"/>
    <property type="match status" value="1"/>
</dbReference>
<dbReference type="RefSeq" id="WP_088906638.1">
    <property type="nucleotide sequence ID" value="NZ_CP018145.1"/>
</dbReference>
<organism evidence="13 14">
    <name type="scientific">Brevibacillus formosus</name>
    <dbReference type="NCBI Taxonomy" id="54913"/>
    <lineage>
        <taxon>Bacteria</taxon>
        <taxon>Bacillati</taxon>
        <taxon>Bacillota</taxon>
        <taxon>Bacilli</taxon>
        <taxon>Bacillales</taxon>
        <taxon>Paenibacillaceae</taxon>
        <taxon>Brevibacillus</taxon>
    </lineage>
</organism>
<keyword evidence="7" id="KW-0378">Hydrolase</keyword>
<evidence type="ECO:0000256" key="5">
    <source>
        <dbReference type="ARBA" id="ARBA00022723"/>
    </source>
</evidence>
<dbReference type="InterPro" id="IPR048665">
    <property type="entry name" value="InhA-like_VEG"/>
</dbReference>
<keyword evidence="3" id="KW-0964">Secreted</keyword>
<keyword evidence="4" id="KW-0645">Protease</keyword>
<dbReference type="InterPro" id="IPR008757">
    <property type="entry name" value="Peptidase_M6-like_domain"/>
</dbReference>
<keyword evidence="6 10" id="KW-0732">Signal</keyword>
<dbReference type="NCBIfam" id="TIGR03296">
    <property type="entry name" value="M6dom_TIGR03296"/>
    <property type="match status" value="1"/>
</dbReference>
<keyword evidence="5" id="KW-0479">Metal-binding</keyword>
<comment type="subcellular location">
    <subcellularLocation>
        <location evidence="2">Secreted</location>
    </subcellularLocation>
</comment>
<dbReference type="Pfam" id="PF05547">
    <property type="entry name" value="Peptidase_M6"/>
    <property type="match status" value="1"/>
</dbReference>
<comment type="cofactor">
    <cofactor evidence="1">
        <name>Zn(2+)</name>
        <dbReference type="ChEBI" id="CHEBI:29105"/>
    </cofactor>
</comment>